<dbReference type="SUPFAM" id="SSF52540">
    <property type="entry name" value="P-loop containing nucleoside triphosphate hydrolases"/>
    <property type="match status" value="1"/>
</dbReference>
<evidence type="ECO:0000259" key="1">
    <source>
        <dbReference type="Pfam" id="PF12705"/>
    </source>
</evidence>
<dbReference type="RefSeq" id="WP_302712830.1">
    <property type="nucleotide sequence ID" value="NZ_JAULRT010000052.1"/>
</dbReference>
<dbReference type="NCBIfam" id="TIGR03623">
    <property type="entry name" value="probable DNA repair protein"/>
    <property type="match status" value="1"/>
</dbReference>
<gene>
    <name evidence="2" type="ORF">QWI16_10110</name>
</gene>
<reference evidence="2" key="1">
    <citation type="submission" date="2023-07" db="EMBL/GenBank/DDBJ databases">
        <title>Gilvimarinus algae sp. nov., isolated from the surface of Kelp.</title>
        <authorList>
            <person name="Sun Y.Y."/>
            <person name="Gong Y."/>
            <person name="Du Z.J."/>
        </authorList>
    </citation>
    <scope>NUCLEOTIDE SEQUENCE</scope>
    <source>
        <strain evidence="2">SDUM040014</strain>
    </source>
</reference>
<dbReference type="InterPro" id="IPR019925">
    <property type="entry name" value="DNA_repair_protein_predicted"/>
</dbReference>
<dbReference type="InterPro" id="IPR027417">
    <property type="entry name" value="P-loop_NTPase"/>
</dbReference>
<dbReference type="EMBL" id="JAULRT010000052">
    <property type="protein sequence ID" value="MDO3382525.1"/>
    <property type="molecule type" value="Genomic_DNA"/>
</dbReference>
<protein>
    <submittedName>
        <fullName evidence="2">PD-(D/E)XK nuclease family protein</fullName>
    </submittedName>
</protein>
<organism evidence="2 3">
    <name type="scientific">Gilvimarinus algae</name>
    <dbReference type="NCBI Taxonomy" id="3058037"/>
    <lineage>
        <taxon>Bacteria</taxon>
        <taxon>Pseudomonadati</taxon>
        <taxon>Pseudomonadota</taxon>
        <taxon>Gammaproteobacteria</taxon>
        <taxon>Cellvibrionales</taxon>
        <taxon>Cellvibrionaceae</taxon>
        <taxon>Gilvimarinus</taxon>
    </lineage>
</organism>
<evidence type="ECO:0000313" key="3">
    <source>
        <dbReference type="Proteomes" id="UP001168380"/>
    </source>
</evidence>
<dbReference type="InterPro" id="IPR038726">
    <property type="entry name" value="PDDEXK_AddAB-type"/>
</dbReference>
<dbReference type="Proteomes" id="UP001168380">
    <property type="component" value="Unassembled WGS sequence"/>
</dbReference>
<keyword evidence="3" id="KW-1185">Reference proteome</keyword>
<evidence type="ECO:0000313" key="2">
    <source>
        <dbReference type="EMBL" id="MDO3382525.1"/>
    </source>
</evidence>
<sequence>MAAVLFDISPVYEDLKRGRLILTANNRQRNQILRAYHNAQSVHSNCWKEPRVQALGQWLEGLWQQLQLNGQAGSEKTLASSAQLNFLWESVIGESELASGLMRPHQLSGKAESARTSLELWLCPVSELDKWPEADPAFRLWYERFLARLDEHQLLTREDLQRRLLSAYHDRQLAQEENAWLYGFDDVPPLTAELFREALPSAQALDHSTQQPRSLCLTSAPDAEEEIRRAARWADDVLHAHPDAAIGIVVPDLGQQRARVERVFQEVFNPRAPAPEVSRTVAPFNFSAGTPLASAPVVQTALDLIALHLHPQTTDFTCQLLLDVFWGDYPQELPLRTACAIALRGKCRRELTGIQVRECVRALTDRFASAAALARTLEITRDLEREKHHRQTLPYWFERIQQTLSALGWPGSRRLDSVEYQQVQRWYETLDEMARLAHLQSGFTLVELLPLMRRTLERTPFQPQTPDSPIQVLGTLEASGLQFTHCWIMGMHHRAWPPAPEPNPLLPVGLQRQWRMPRASAERELNYAERLTETLSHCATTIIFSYPETQADQPLRPSALMQQLPRESRIGESQPAVFQDNYRLFALSGLLEPVAADFGPPLGSVKIPGGTGFFKAQAACPFSAFARYRLGARERDRAVLGFSPAERGIALHRILAEFWEKTRSLSALQTQTAAQLQQQVDALCHNAIAEIAGKRRGELTPGFCELEASRLSAQIMAWLERERERPDFTVEWIEKAERVSFAGLEFSVRIDRMDRLVDESRLIIDYKTGNAKPNAWRSTALSDPQLPLYACTLLPNELSAIAFAVINARQQALDGWGEQKLPIEGIKTPEAGDWAAQRQAWQLTLEQLANEIKAGFAGAVYRFAEAQRFDEDIRPLIRINEQRDLQHWLASQRKPAL</sequence>
<accession>A0ABT8TFW0</accession>
<proteinExistence type="predicted"/>
<comment type="caution">
    <text evidence="2">The sequence shown here is derived from an EMBL/GenBank/DDBJ whole genome shotgun (WGS) entry which is preliminary data.</text>
</comment>
<dbReference type="Pfam" id="PF12705">
    <property type="entry name" value="PDDEXK_1"/>
    <property type="match status" value="1"/>
</dbReference>
<feature type="domain" description="PD-(D/E)XK endonuclease-like" evidence="1">
    <location>
        <begin position="618"/>
        <end position="857"/>
    </location>
</feature>
<name>A0ABT8TFW0_9GAMM</name>